<protein>
    <submittedName>
        <fullName evidence="1">Uncharacterized protein</fullName>
    </submittedName>
</protein>
<evidence type="ECO:0000313" key="1">
    <source>
        <dbReference type="EMBL" id="MBE9069875.1"/>
    </source>
</evidence>
<dbReference type="EMBL" id="JADEXP010000335">
    <property type="protein sequence ID" value="MBE9069875.1"/>
    <property type="molecule type" value="Genomic_DNA"/>
</dbReference>
<accession>A0A929F9J1</accession>
<keyword evidence="2" id="KW-1185">Reference proteome</keyword>
<dbReference type="AlphaFoldDB" id="A0A929F9J1"/>
<sequence>MSTTLSLNKKQLGWHILQPTQRAFDPLSRLRLEWDYCMVHDHGGAFTGSIGYVMADPAAQRVRWLKRLALLPSGVSVAIAGMFSNGHKISNFLHFDFDQTQLSTDTKSLTAQDDVRNLQATFQVNSNNSLQLEGRTRGIEYQLTVQEDWQNHSPHSSGVSTPVTGRDMGLLPWEQWTVDVIWPRTQVSGYIRDLRQKVTFEIAGHGYRENSFGRWLFWAGGWDFAAMSDEKTGVQWVWQTYHHSQDLSYLELRFPIDGVQQAFRFWAREGQLQWQHHHWRLDPKAQQKFPLDATIYARNQDYIVETKLSIGDSEAALLHENSWYTRIYVIFALFPFCKGSIYRVADGARVLEFSGQGGGEYSTLRFPKIRLS</sequence>
<dbReference type="SUPFAM" id="SSF159245">
    <property type="entry name" value="AttH-like"/>
    <property type="match status" value="1"/>
</dbReference>
<reference evidence="1" key="1">
    <citation type="submission" date="2020-10" db="EMBL/GenBank/DDBJ databases">
        <authorList>
            <person name="Castelo-Branco R."/>
            <person name="Eusebio N."/>
            <person name="Adriana R."/>
            <person name="Vieira A."/>
            <person name="Brugerolle De Fraissinette N."/>
            <person name="Rezende De Castro R."/>
            <person name="Schneider M.P."/>
            <person name="Vasconcelos V."/>
            <person name="Leao P.N."/>
        </authorList>
    </citation>
    <scope>NUCLEOTIDE SEQUENCE</scope>
    <source>
        <strain evidence="1">LEGE 11479</strain>
    </source>
</reference>
<dbReference type="Proteomes" id="UP000615026">
    <property type="component" value="Unassembled WGS sequence"/>
</dbReference>
<proteinExistence type="predicted"/>
<gene>
    <name evidence="1" type="ORF">IQ260_24850</name>
</gene>
<organism evidence="1 2">
    <name type="scientific">Leptolyngbya cf. ectocarpi LEGE 11479</name>
    <dbReference type="NCBI Taxonomy" id="1828722"/>
    <lineage>
        <taxon>Bacteria</taxon>
        <taxon>Bacillati</taxon>
        <taxon>Cyanobacteriota</taxon>
        <taxon>Cyanophyceae</taxon>
        <taxon>Leptolyngbyales</taxon>
        <taxon>Leptolyngbyaceae</taxon>
        <taxon>Leptolyngbya group</taxon>
        <taxon>Leptolyngbya</taxon>
    </lineage>
</organism>
<evidence type="ECO:0000313" key="2">
    <source>
        <dbReference type="Proteomes" id="UP000615026"/>
    </source>
</evidence>
<dbReference type="RefSeq" id="WP_193995763.1">
    <property type="nucleotide sequence ID" value="NZ_JADEXP010000335.1"/>
</dbReference>
<comment type="caution">
    <text evidence="1">The sequence shown here is derived from an EMBL/GenBank/DDBJ whole genome shotgun (WGS) entry which is preliminary data.</text>
</comment>
<name>A0A929F9J1_LEPEC</name>